<sequence>MFRMQSNSCQVNVELLYEIMNCLTIPKKSGPSTRPIYKRLGSGVIIALGLGSVRDVIIALGFGQDI</sequence>
<proteinExistence type="predicted"/>
<protein>
    <submittedName>
        <fullName evidence="1">Uncharacterized protein</fullName>
    </submittedName>
</protein>
<evidence type="ECO:0000313" key="1">
    <source>
        <dbReference type="EMBL" id="ESA23658.1"/>
    </source>
</evidence>
<dbReference type="EMBL" id="KI274593">
    <property type="protein sequence ID" value="ESA23658.1"/>
    <property type="molecule type" value="Genomic_DNA"/>
</dbReference>
<gene>
    <name evidence="1" type="ORF">GLOINDRAFT_15217</name>
</gene>
<reference evidence="1" key="1">
    <citation type="submission" date="2013-07" db="EMBL/GenBank/DDBJ databases">
        <title>The genome of an arbuscular mycorrhizal fungus provides insights into the evolution of the oldest plant symbiosis.</title>
        <authorList>
            <consortium name="DOE Joint Genome Institute"/>
            <person name="Tisserant E."/>
            <person name="Malbreil M."/>
            <person name="Kuo A."/>
            <person name="Kohler A."/>
            <person name="Symeonidi A."/>
            <person name="Balestrini R."/>
            <person name="Charron P."/>
            <person name="Duensing N."/>
            <person name="Frei-dit-Frey N."/>
            <person name="Gianinazzi-Pearson V."/>
            <person name="Gilbert B."/>
            <person name="Handa Y."/>
            <person name="Hijri M."/>
            <person name="Kaul R."/>
            <person name="Kawaguchi M."/>
            <person name="Krajinski F."/>
            <person name="Lammers P."/>
            <person name="Lapierre D."/>
            <person name="Masclaux F.G."/>
            <person name="Murat C."/>
            <person name="Morin E."/>
            <person name="Ndikumana S."/>
            <person name="Pagni M."/>
            <person name="Petitpierre D."/>
            <person name="Requena N."/>
            <person name="Rosikiewicz P."/>
            <person name="Riley R."/>
            <person name="Saito K."/>
            <person name="San Clemente H."/>
            <person name="Shapiro H."/>
            <person name="van Tuinen D."/>
            <person name="Becard G."/>
            <person name="Bonfante P."/>
            <person name="Paszkowski U."/>
            <person name="Shachar-Hill Y."/>
            <person name="Young J.P."/>
            <person name="Sanders I.R."/>
            <person name="Henrissat B."/>
            <person name="Rensing S.A."/>
            <person name="Grigoriev I.V."/>
            <person name="Corradi N."/>
            <person name="Roux C."/>
            <person name="Martin F."/>
        </authorList>
    </citation>
    <scope>NUCLEOTIDE SEQUENCE</scope>
    <source>
        <strain evidence="1">DAOM 197198</strain>
    </source>
</reference>
<dbReference type="HOGENOM" id="CLU_2832433_0_0_1"/>
<organism evidence="1">
    <name type="scientific">Rhizophagus irregularis (strain DAOM 181602 / DAOM 197198 / MUCL 43194)</name>
    <name type="common">Arbuscular mycorrhizal fungus</name>
    <name type="synonym">Glomus intraradices</name>
    <dbReference type="NCBI Taxonomy" id="747089"/>
    <lineage>
        <taxon>Eukaryota</taxon>
        <taxon>Fungi</taxon>
        <taxon>Fungi incertae sedis</taxon>
        <taxon>Mucoromycota</taxon>
        <taxon>Glomeromycotina</taxon>
        <taxon>Glomeromycetes</taxon>
        <taxon>Glomerales</taxon>
        <taxon>Glomeraceae</taxon>
        <taxon>Rhizophagus</taxon>
    </lineage>
</organism>
<accession>U9UYL9</accession>
<name>U9UYL9_RHIID</name>
<dbReference type="AlphaFoldDB" id="U9UYL9"/>